<dbReference type="AlphaFoldDB" id="A0A1B6HTS6"/>
<sequence length="120" mass="13421">MGPAQHAGALLEQGLRKASACGAGQRSARCKGLVDIAREKQQKDKYRAVALFLDPQKGQRQECREQGQQRVSAALEAGERVEERVRRARNQVLCLAEEDVDQNVHRKQASEKFIAPVERN</sequence>
<name>A0A1B6HTS6_9HEMI</name>
<feature type="coiled-coil region" evidence="1">
    <location>
        <begin position="71"/>
        <end position="98"/>
    </location>
</feature>
<evidence type="ECO:0000256" key="1">
    <source>
        <dbReference type="SAM" id="Coils"/>
    </source>
</evidence>
<accession>A0A1B6HTS6</accession>
<keyword evidence="1" id="KW-0175">Coiled coil</keyword>
<evidence type="ECO:0000313" key="2">
    <source>
        <dbReference type="EMBL" id="JAS78084.1"/>
    </source>
</evidence>
<protein>
    <submittedName>
        <fullName evidence="2">Uncharacterized protein</fullName>
    </submittedName>
</protein>
<reference evidence="2" key="1">
    <citation type="submission" date="2015-11" db="EMBL/GenBank/DDBJ databases">
        <title>De novo transcriptome assembly of four potential Pierce s Disease insect vectors from Arizona vineyards.</title>
        <authorList>
            <person name="Tassone E.E."/>
        </authorList>
    </citation>
    <scope>NUCLEOTIDE SEQUENCE</scope>
</reference>
<proteinExistence type="predicted"/>
<organism evidence="2">
    <name type="scientific">Homalodisca liturata</name>
    <dbReference type="NCBI Taxonomy" id="320908"/>
    <lineage>
        <taxon>Eukaryota</taxon>
        <taxon>Metazoa</taxon>
        <taxon>Ecdysozoa</taxon>
        <taxon>Arthropoda</taxon>
        <taxon>Hexapoda</taxon>
        <taxon>Insecta</taxon>
        <taxon>Pterygota</taxon>
        <taxon>Neoptera</taxon>
        <taxon>Paraneoptera</taxon>
        <taxon>Hemiptera</taxon>
        <taxon>Auchenorrhyncha</taxon>
        <taxon>Membracoidea</taxon>
        <taxon>Cicadellidae</taxon>
        <taxon>Cicadellinae</taxon>
        <taxon>Proconiini</taxon>
        <taxon>Homalodisca</taxon>
    </lineage>
</organism>
<dbReference type="EMBL" id="GECU01029622">
    <property type="protein sequence ID" value="JAS78084.1"/>
    <property type="molecule type" value="Transcribed_RNA"/>
</dbReference>
<gene>
    <name evidence="2" type="ORF">g.57794</name>
</gene>